<dbReference type="AlphaFoldDB" id="A0A1I3N783"/>
<accession>A0A1I3N783</accession>
<protein>
    <submittedName>
        <fullName evidence="2">Uncharacterized protein</fullName>
    </submittedName>
</protein>
<proteinExistence type="predicted"/>
<evidence type="ECO:0000313" key="1">
    <source>
        <dbReference type="EMBL" id="PHM45761.1"/>
    </source>
</evidence>
<reference evidence="1 4" key="3">
    <citation type="journal article" date="2017" name="Nat. Microbiol.">
        <title>Natural product diversity associated with the nematode symbionts Photorhabdus and Xenorhabdus.</title>
        <authorList>
            <person name="Tobias N.J."/>
            <person name="Wolff H."/>
            <person name="Djahanschiri B."/>
            <person name="Grundmann F."/>
            <person name="Kronenwerth M."/>
            <person name="Shi Y.M."/>
            <person name="Simonyi S."/>
            <person name="Grun P."/>
            <person name="Shapiro-Ilan D."/>
            <person name="Pidot S.J."/>
            <person name="Stinear T.P."/>
            <person name="Ebersberger I."/>
            <person name="Bode H.B."/>
        </authorList>
    </citation>
    <scope>NUCLEOTIDE SEQUENCE [LARGE SCALE GENOMIC DNA]</scope>
    <source>
        <strain evidence="1 4">DSM 17908</strain>
    </source>
</reference>
<keyword evidence="4" id="KW-1185">Reference proteome</keyword>
<evidence type="ECO:0000313" key="4">
    <source>
        <dbReference type="Proteomes" id="UP000224607"/>
    </source>
</evidence>
<evidence type="ECO:0000313" key="2">
    <source>
        <dbReference type="EMBL" id="SFJ05108.1"/>
    </source>
</evidence>
<gene>
    <name evidence="2" type="ORF">SAMN05421680_105111</name>
    <name evidence="1" type="ORF">Xmau_00149</name>
</gene>
<dbReference type="Proteomes" id="UP000224607">
    <property type="component" value="Unassembled WGS sequence"/>
</dbReference>
<dbReference type="Proteomes" id="UP000198919">
    <property type="component" value="Unassembled WGS sequence"/>
</dbReference>
<organism evidence="2 3">
    <name type="scientific">Xenorhabdus mauleonii</name>
    <dbReference type="NCBI Taxonomy" id="351675"/>
    <lineage>
        <taxon>Bacteria</taxon>
        <taxon>Pseudomonadati</taxon>
        <taxon>Pseudomonadota</taxon>
        <taxon>Gammaproteobacteria</taxon>
        <taxon>Enterobacterales</taxon>
        <taxon>Morganellaceae</taxon>
        <taxon>Xenorhabdus</taxon>
    </lineage>
</organism>
<dbReference type="EMBL" id="NITY01000001">
    <property type="protein sequence ID" value="PHM45761.1"/>
    <property type="molecule type" value="Genomic_DNA"/>
</dbReference>
<reference evidence="3" key="1">
    <citation type="submission" date="2016-10" db="EMBL/GenBank/DDBJ databases">
        <authorList>
            <person name="Varghese N."/>
            <person name="Submissions S."/>
        </authorList>
    </citation>
    <scope>NUCLEOTIDE SEQUENCE [LARGE SCALE GENOMIC DNA]</scope>
    <source>
        <strain evidence="3">DSM 17908</strain>
    </source>
</reference>
<dbReference type="EMBL" id="FORG01000005">
    <property type="protein sequence ID" value="SFJ05108.1"/>
    <property type="molecule type" value="Genomic_DNA"/>
</dbReference>
<reference evidence="2" key="2">
    <citation type="submission" date="2016-10" db="EMBL/GenBank/DDBJ databases">
        <authorList>
            <person name="de Groot N.N."/>
        </authorList>
    </citation>
    <scope>NUCLEOTIDE SEQUENCE [LARGE SCALE GENOMIC DNA]</scope>
    <source>
        <strain evidence="2">DSM 17908</strain>
    </source>
</reference>
<evidence type="ECO:0000313" key="3">
    <source>
        <dbReference type="Proteomes" id="UP000198919"/>
    </source>
</evidence>
<name>A0A1I3N783_9GAMM</name>
<sequence>MTEIMGKRSIKILYPKLYRGELAFFDTFTLFDDYENFLIEKLLIERYPRKEFEEIFLRRLPHERC</sequence>